<dbReference type="EMBL" id="FR824067">
    <property type="protein sequence ID" value="CCA16466.1"/>
    <property type="molecule type" value="Genomic_DNA"/>
</dbReference>
<gene>
    <name evidence="1" type="primary">AlNc14C22G2240</name>
    <name evidence="1" type="ORF">ALNC14_026090</name>
</gene>
<protein>
    <submittedName>
        <fullName evidence="1">AlNc14C22G2240 protein</fullName>
    </submittedName>
</protein>
<dbReference type="AlphaFoldDB" id="F0W5S5"/>
<reference evidence="1" key="2">
    <citation type="submission" date="2011-02" db="EMBL/GenBank/DDBJ databases">
        <authorList>
            <person name="MacLean D."/>
        </authorList>
    </citation>
    <scope>NUCLEOTIDE SEQUENCE</scope>
</reference>
<accession>F0W5S5</accession>
<name>F0W5S5_9STRA</name>
<sequence length="134" mass="15223">MMGSFHLCDIAYGFPKCEESENTESANIQIWDSSIRDPIEELANAAQLAVKIGRNQEDEYAAAERKKPDFLIWLCDALVFKGEEKASASDFEIAEEEVFKQMKSMSLLFFGKMPYLFAYVAAKYHVRFLSSTAL</sequence>
<evidence type="ECO:0000313" key="1">
    <source>
        <dbReference type="EMBL" id="CCA16466.1"/>
    </source>
</evidence>
<reference evidence="1" key="1">
    <citation type="journal article" date="2011" name="PLoS Biol.">
        <title>Gene gain and loss during evolution of obligate parasitism in the white rust pathogen of Arabidopsis thaliana.</title>
        <authorList>
            <person name="Kemen E."/>
            <person name="Gardiner A."/>
            <person name="Schultz-Larsen T."/>
            <person name="Kemen A.C."/>
            <person name="Balmuth A.L."/>
            <person name="Robert-Seilaniantz A."/>
            <person name="Bailey K."/>
            <person name="Holub E."/>
            <person name="Studholme D.J."/>
            <person name="Maclean D."/>
            <person name="Jones J.D."/>
        </authorList>
    </citation>
    <scope>NUCLEOTIDE SEQUENCE</scope>
</reference>
<dbReference type="HOGENOM" id="CLU_1900088_0_0_1"/>
<organism evidence="1">
    <name type="scientific">Albugo laibachii Nc14</name>
    <dbReference type="NCBI Taxonomy" id="890382"/>
    <lineage>
        <taxon>Eukaryota</taxon>
        <taxon>Sar</taxon>
        <taxon>Stramenopiles</taxon>
        <taxon>Oomycota</taxon>
        <taxon>Peronosporomycetes</taxon>
        <taxon>Albuginales</taxon>
        <taxon>Albuginaceae</taxon>
        <taxon>Albugo</taxon>
    </lineage>
</organism>
<proteinExistence type="predicted"/>